<feature type="compositionally biased region" description="Basic and acidic residues" evidence="1">
    <location>
        <begin position="19"/>
        <end position="29"/>
    </location>
</feature>
<gene>
    <name evidence="3" type="ORF">PECAL_1P08990</name>
</gene>
<keyword evidence="4" id="KW-1185">Reference proteome</keyword>
<keyword evidence="2" id="KW-0472">Membrane</keyword>
<accession>A0A8J2SF47</accession>
<dbReference type="InterPro" id="IPR009010">
    <property type="entry name" value="Asp_de-COase-like_dom_sf"/>
</dbReference>
<reference evidence="3" key="1">
    <citation type="submission" date="2021-11" db="EMBL/GenBank/DDBJ databases">
        <authorList>
            <consortium name="Genoscope - CEA"/>
            <person name="William W."/>
        </authorList>
    </citation>
    <scope>NUCLEOTIDE SEQUENCE</scope>
</reference>
<feature type="compositionally biased region" description="Low complexity" evidence="1">
    <location>
        <begin position="1"/>
        <end position="14"/>
    </location>
</feature>
<evidence type="ECO:0000313" key="3">
    <source>
        <dbReference type="EMBL" id="CAH0364532.1"/>
    </source>
</evidence>
<feature type="region of interest" description="Disordered" evidence="1">
    <location>
        <begin position="1"/>
        <end position="63"/>
    </location>
</feature>
<keyword evidence="2" id="KW-0812">Transmembrane</keyword>
<feature type="transmembrane region" description="Helical" evidence="2">
    <location>
        <begin position="299"/>
        <end position="322"/>
    </location>
</feature>
<dbReference type="SUPFAM" id="SSF50692">
    <property type="entry name" value="ADC-like"/>
    <property type="match status" value="1"/>
</dbReference>
<dbReference type="Proteomes" id="UP000789595">
    <property type="component" value="Unassembled WGS sequence"/>
</dbReference>
<dbReference type="AlphaFoldDB" id="A0A8J2SF47"/>
<comment type="caution">
    <text evidence="3">The sequence shown here is derived from an EMBL/GenBank/DDBJ whole genome shotgun (WGS) entry which is preliminary data.</text>
</comment>
<dbReference type="EMBL" id="CAKKNE010000001">
    <property type="protein sequence ID" value="CAH0364532.1"/>
    <property type="molecule type" value="Genomic_DNA"/>
</dbReference>
<protein>
    <submittedName>
        <fullName evidence="3">Uncharacterized protein</fullName>
    </submittedName>
</protein>
<name>A0A8J2SF47_9STRA</name>
<evidence type="ECO:0000256" key="1">
    <source>
        <dbReference type="SAM" id="MobiDB-lite"/>
    </source>
</evidence>
<dbReference type="Gene3D" id="2.40.40.20">
    <property type="match status" value="1"/>
</dbReference>
<proteinExistence type="predicted"/>
<organism evidence="3 4">
    <name type="scientific">Pelagomonas calceolata</name>
    <dbReference type="NCBI Taxonomy" id="35677"/>
    <lineage>
        <taxon>Eukaryota</taxon>
        <taxon>Sar</taxon>
        <taxon>Stramenopiles</taxon>
        <taxon>Ochrophyta</taxon>
        <taxon>Pelagophyceae</taxon>
        <taxon>Pelagomonadales</taxon>
        <taxon>Pelagomonadaceae</taxon>
        <taxon>Pelagomonas</taxon>
    </lineage>
</organism>
<sequence length="420" mass="45637">MPASSPLRPAAARGPEPPESPRRPDRPDATRAAPSSGTLRSGGVNSPEAPRAGASSIAQRTEPPSTLKCGCYPNGIGNFPCENKVYLSGVDFQAFRQDDGPCFLQVTTGAGDWVYLAQALDAVERGVLSLGYAQREETGMNEGDEVTVRPWFPSPASALTTLSLCVAPCGWEEGPLLGRAHIDAADLERFVKEKFAGQVFKEGQTYDPYGVGDSCILPCADTRIALDITVQHSCTGVDGKPTQCVEFAGQRPWPKYGQLVEGTAVDVYQRRGTERSLNLRRNNYREFLGRKAPLIVQDVIDVVLAVYVVTSVIVIMMLWFFVSTVSGPLGPSWDLICTQIAALGPSPDLLDALAARIESPEALISWTELGRAMAFVVVTVVRLAWRAALKFALCNVLAYCGYRVLGYVLPFLRFFSQIPW</sequence>
<feature type="transmembrane region" description="Helical" evidence="2">
    <location>
        <begin position="392"/>
        <end position="415"/>
    </location>
</feature>
<keyword evidence="2" id="KW-1133">Transmembrane helix</keyword>
<evidence type="ECO:0000256" key="2">
    <source>
        <dbReference type="SAM" id="Phobius"/>
    </source>
</evidence>
<evidence type="ECO:0000313" key="4">
    <source>
        <dbReference type="Proteomes" id="UP000789595"/>
    </source>
</evidence>